<feature type="domain" description="DUF6534" evidence="3">
    <location>
        <begin position="235"/>
        <end position="294"/>
    </location>
</feature>
<dbReference type="RefSeq" id="XP_007330782.1">
    <property type="nucleotide sequence ID" value="XM_007330720.1"/>
</dbReference>
<gene>
    <name evidence="4" type="ORF">AGABI1DRAFT_129294</name>
</gene>
<evidence type="ECO:0000256" key="1">
    <source>
        <dbReference type="SAM" id="MobiDB-lite"/>
    </source>
</evidence>
<feature type="compositionally biased region" description="Polar residues" evidence="1">
    <location>
        <begin position="359"/>
        <end position="368"/>
    </location>
</feature>
<protein>
    <recommendedName>
        <fullName evidence="3">DUF6534 domain-containing protein</fullName>
    </recommendedName>
</protein>
<feature type="transmembrane region" description="Helical" evidence="2">
    <location>
        <begin position="71"/>
        <end position="90"/>
    </location>
</feature>
<name>K5X749_AGABU</name>
<dbReference type="AlphaFoldDB" id="K5X749"/>
<evidence type="ECO:0000256" key="2">
    <source>
        <dbReference type="SAM" id="Phobius"/>
    </source>
</evidence>
<dbReference type="eggNOG" id="ENOG502RB9X">
    <property type="taxonomic scope" value="Eukaryota"/>
</dbReference>
<dbReference type="Proteomes" id="UP000008493">
    <property type="component" value="Unassembled WGS sequence"/>
</dbReference>
<keyword evidence="5" id="KW-1185">Reference proteome</keyword>
<evidence type="ECO:0000313" key="5">
    <source>
        <dbReference type="Proteomes" id="UP000008493"/>
    </source>
</evidence>
<feature type="region of interest" description="Disordered" evidence="1">
    <location>
        <begin position="307"/>
        <end position="380"/>
    </location>
</feature>
<feature type="transmembrane region" description="Helical" evidence="2">
    <location>
        <begin position="271"/>
        <end position="292"/>
    </location>
</feature>
<dbReference type="KEGG" id="abp:AGABI1DRAFT129294"/>
<dbReference type="Pfam" id="PF20152">
    <property type="entry name" value="DUF6534"/>
    <property type="match status" value="1"/>
</dbReference>
<evidence type="ECO:0000259" key="3">
    <source>
        <dbReference type="Pfam" id="PF20152"/>
    </source>
</evidence>
<feature type="compositionally biased region" description="Polar residues" evidence="1">
    <location>
        <begin position="316"/>
        <end position="327"/>
    </location>
</feature>
<feature type="transmembrane region" description="Helical" evidence="2">
    <location>
        <begin position="242"/>
        <end position="265"/>
    </location>
</feature>
<dbReference type="EMBL" id="JH971391">
    <property type="protein sequence ID" value="EKM79033.1"/>
    <property type="molecule type" value="Genomic_DNA"/>
</dbReference>
<dbReference type="OrthoDB" id="3206554at2759"/>
<dbReference type="InterPro" id="IPR045339">
    <property type="entry name" value="DUF6534"/>
</dbReference>
<keyword evidence="2" id="KW-0472">Membrane</keyword>
<proteinExistence type="predicted"/>
<organism evidence="4 5">
    <name type="scientific">Agaricus bisporus var. burnettii (strain JB137-S8 / ATCC MYA-4627 / FGSC 10392)</name>
    <name type="common">White button mushroom</name>
    <dbReference type="NCBI Taxonomy" id="597362"/>
    <lineage>
        <taxon>Eukaryota</taxon>
        <taxon>Fungi</taxon>
        <taxon>Dikarya</taxon>
        <taxon>Basidiomycota</taxon>
        <taxon>Agaricomycotina</taxon>
        <taxon>Agaricomycetes</taxon>
        <taxon>Agaricomycetidae</taxon>
        <taxon>Agaricales</taxon>
        <taxon>Agaricineae</taxon>
        <taxon>Agaricaceae</taxon>
        <taxon>Agaricus</taxon>
    </lineage>
</organism>
<dbReference type="GeneID" id="18826972"/>
<dbReference type="OMA" id="HIHWSIA"/>
<dbReference type="PROSITE" id="PS51257">
    <property type="entry name" value="PROKAR_LIPOPROTEIN"/>
    <property type="match status" value="1"/>
</dbReference>
<evidence type="ECO:0000313" key="4">
    <source>
        <dbReference type="EMBL" id="EKM79033.1"/>
    </source>
</evidence>
<keyword evidence="2" id="KW-0812">Transmembrane</keyword>
<dbReference type="PANTHER" id="PTHR40465:SF1">
    <property type="entry name" value="DUF6534 DOMAIN-CONTAINING PROTEIN"/>
    <property type="match status" value="1"/>
</dbReference>
<feature type="transmembrane region" description="Helical" evidence="2">
    <location>
        <begin position="102"/>
        <end position="122"/>
    </location>
</feature>
<feature type="compositionally biased region" description="Basic and acidic residues" evidence="1">
    <location>
        <begin position="371"/>
        <end position="380"/>
    </location>
</feature>
<dbReference type="HOGENOM" id="CLU_046025_0_0_1"/>
<dbReference type="InParanoid" id="K5X749"/>
<sequence>MVDVKTTFGAILAGACLAFALSGAIALQCIVYFKTYPLDGARAKTLVRSFEKRLLLYNDDITFTDLRLLDLLHSSLICVSIFTYFITYYGEPEKIDHIPWTIAFTVMVTAIQTYLVHCFFAQKIYKGSGRNWLITGPILVLTSGRLLAASVSTFEMSVVHPLLRFRCACLNSVFQDSPASIFGIYREISQLGIYRRSIPVIERRCTYHRMAVLLLAHHPYPDFTCFDDEPQSMIRLVDSTTIYALENGALTCFTTTASLICWLAMPKNLVFLGLHFVIGKLYANSLLASLNIRRELEDLRWRAQNTTTRDRHRSELTGTSDLYPSTASRERHSATSTKARSLRVPSEFCPYHSGRSGRTRLSQFQPSEPTIPERRVERLV</sequence>
<dbReference type="PANTHER" id="PTHR40465">
    <property type="entry name" value="CHROMOSOME 1, WHOLE GENOME SHOTGUN SEQUENCE"/>
    <property type="match status" value="1"/>
</dbReference>
<reference evidence="5" key="1">
    <citation type="journal article" date="2012" name="Proc. Natl. Acad. Sci. U.S.A.">
        <title>Genome sequence of the button mushroom Agaricus bisporus reveals mechanisms governing adaptation to a humic-rich ecological niche.</title>
        <authorList>
            <person name="Morin E."/>
            <person name="Kohler A."/>
            <person name="Baker A.R."/>
            <person name="Foulongne-Oriol M."/>
            <person name="Lombard V."/>
            <person name="Nagy L.G."/>
            <person name="Ohm R.A."/>
            <person name="Patyshakuliyeva A."/>
            <person name="Brun A."/>
            <person name="Aerts A.L."/>
            <person name="Bailey A.M."/>
            <person name="Billette C."/>
            <person name="Coutinho P.M."/>
            <person name="Deakin G."/>
            <person name="Doddapaneni H."/>
            <person name="Floudas D."/>
            <person name="Grimwood J."/>
            <person name="Hilden K."/>
            <person name="Kuees U."/>
            <person name="LaButti K.M."/>
            <person name="Lapidus A."/>
            <person name="Lindquist E.A."/>
            <person name="Lucas S.M."/>
            <person name="Murat C."/>
            <person name="Riley R.W."/>
            <person name="Salamov A.A."/>
            <person name="Schmutz J."/>
            <person name="Subramanian V."/>
            <person name="Woesten H.A.B."/>
            <person name="Xu J."/>
            <person name="Eastwood D.C."/>
            <person name="Foster G.D."/>
            <person name="Sonnenberg A.S."/>
            <person name="Cullen D."/>
            <person name="de Vries R.P."/>
            <person name="Lundell T."/>
            <person name="Hibbett D.S."/>
            <person name="Henrissat B."/>
            <person name="Burton K.S."/>
            <person name="Kerrigan R.W."/>
            <person name="Challen M.P."/>
            <person name="Grigoriev I.V."/>
            <person name="Martin F."/>
        </authorList>
    </citation>
    <scope>NUCLEOTIDE SEQUENCE [LARGE SCALE GENOMIC DNA]</scope>
    <source>
        <strain evidence="5">JB137-S8 / ATCC MYA-4627 / FGSC 10392</strain>
    </source>
</reference>
<keyword evidence="2" id="KW-1133">Transmembrane helix</keyword>
<accession>K5X749</accession>